<dbReference type="GeneTree" id="ENSGT00940000164554"/>
<dbReference type="InterPro" id="IPR007110">
    <property type="entry name" value="Ig-like_dom"/>
</dbReference>
<dbReference type="AlphaFoldDB" id="A0A7N5K6P2"/>
<dbReference type="PROSITE" id="PS50835">
    <property type="entry name" value="IG_LIKE"/>
    <property type="match status" value="1"/>
</dbReference>
<evidence type="ECO:0000256" key="6">
    <source>
        <dbReference type="ARBA" id="ARBA00023157"/>
    </source>
</evidence>
<proteinExistence type="predicted"/>
<dbReference type="InterPro" id="IPR003599">
    <property type="entry name" value="Ig_sub"/>
</dbReference>
<reference evidence="9 10" key="1">
    <citation type="journal article" date="2010" name="Nature">
        <title>The sequence and de novo assembly of the giant panda genome.</title>
        <authorList>
            <person name="Li R."/>
            <person name="Fan W."/>
            <person name="Tian G."/>
            <person name="Zhu H."/>
            <person name="He L."/>
            <person name="Cai J."/>
            <person name="Huang Q."/>
            <person name="Cai Q."/>
            <person name="Li B."/>
            <person name="Bai Y."/>
            <person name="Zhang Z."/>
            <person name="Zhang Y."/>
            <person name="Wang W."/>
            <person name="Li J."/>
            <person name="Wei F."/>
            <person name="Li H."/>
            <person name="Jian M."/>
            <person name="Li J."/>
            <person name="Zhang Z."/>
            <person name="Nielsen R."/>
            <person name="Li D."/>
            <person name="Gu W."/>
            <person name="Yang Z."/>
            <person name="Xuan Z."/>
            <person name="Ryder O.A."/>
            <person name="Leung F.C."/>
            <person name="Zhou Y."/>
            <person name="Cao J."/>
            <person name="Sun X."/>
            <person name="Fu Y."/>
            <person name="Fang X."/>
            <person name="Guo X."/>
            <person name="Wang B."/>
            <person name="Hou R."/>
            <person name="Shen F."/>
            <person name="Mu B."/>
            <person name="Ni P."/>
            <person name="Lin R."/>
            <person name="Qian W."/>
            <person name="Wang G."/>
            <person name="Yu C."/>
            <person name="Nie W."/>
            <person name="Wang J."/>
            <person name="Wu Z."/>
            <person name="Liang H."/>
            <person name="Min J."/>
            <person name="Wu Q."/>
            <person name="Cheng S."/>
            <person name="Ruan J."/>
            <person name="Wang M."/>
            <person name="Shi Z."/>
            <person name="Wen M."/>
            <person name="Liu B."/>
            <person name="Ren X."/>
            <person name="Zheng H."/>
            <person name="Dong D."/>
            <person name="Cook K."/>
            <person name="Shan G."/>
            <person name="Zhang H."/>
            <person name="Kosiol C."/>
            <person name="Xie X."/>
            <person name="Lu Z."/>
            <person name="Zheng H."/>
            <person name="Li Y."/>
            <person name="Steiner C.C."/>
            <person name="Lam T.T."/>
            <person name="Lin S."/>
            <person name="Zhang Q."/>
            <person name="Li G."/>
            <person name="Tian J."/>
            <person name="Gong T."/>
            <person name="Liu H."/>
            <person name="Zhang D."/>
            <person name="Fang L."/>
            <person name="Ye C."/>
            <person name="Zhang J."/>
            <person name="Hu W."/>
            <person name="Xu A."/>
            <person name="Ren Y."/>
            <person name="Zhang G."/>
            <person name="Bruford M.W."/>
            <person name="Li Q."/>
            <person name="Ma L."/>
            <person name="Guo Y."/>
            <person name="An N."/>
            <person name="Hu Y."/>
            <person name="Zheng Y."/>
            <person name="Shi Y."/>
            <person name="Li Z."/>
            <person name="Liu Q."/>
            <person name="Chen Y."/>
            <person name="Zhao J."/>
            <person name="Qu N."/>
            <person name="Zhao S."/>
            <person name="Tian F."/>
            <person name="Wang X."/>
            <person name="Wang H."/>
            <person name="Xu L."/>
            <person name="Liu X."/>
            <person name="Vinar T."/>
            <person name="Wang Y."/>
            <person name="Lam T.W."/>
            <person name="Yiu S.M."/>
            <person name="Liu S."/>
            <person name="Zhang H."/>
            <person name="Li D."/>
            <person name="Huang Y."/>
            <person name="Wang X."/>
            <person name="Yang G."/>
            <person name="Jiang Z."/>
            <person name="Wang J."/>
            <person name="Qin N."/>
            <person name="Li L."/>
            <person name="Li J."/>
            <person name="Bolund L."/>
            <person name="Kristiansen K."/>
            <person name="Wong G.K."/>
            <person name="Olson M."/>
            <person name="Zhang X."/>
            <person name="Li S."/>
            <person name="Yang H."/>
            <person name="Wang J."/>
            <person name="Wang J."/>
        </authorList>
    </citation>
    <scope>NUCLEOTIDE SEQUENCE [LARGE SCALE GENOMIC DNA]</scope>
</reference>
<sequence>MAVADKGARVHRACKVGFVVNSTEKNRRRTMSRLLCLSSFPILFPLPGGSCRTEIIQPSNLAAVIGADVTFQCEYSILDGNYDSVYWYLQRADQRLTCIHHTSQGTMESEHYQLSVNRELSSSTLTIKHVQPRDKATYYCALHSNQNFYFGRGTSLTVIPNITDPDPAVYQLKSPKSSKTSVCLFTDFDSEKKMPQSQEGTVIMSNGTVLDMRVMDSKSNGVLAWSNSTDFKCNSTFNEKFYSSSGEYFSCNATLIEKSFETDMNLNAHNLLVMGLRVLLLKVAGFNLFVTLRLWSR</sequence>
<keyword evidence="3" id="KW-0732">Signal</keyword>
<dbReference type="Pfam" id="PF07686">
    <property type="entry name" value="V-set"/>
    <property type="match status" value="1"/>
</dbReference>
<evidence type="ECO:0000256" key="3">
    <source>
        <dbReference type="ARBA" id="ARBA00022729"/>
    </source>
</evidence>
<dbReference type="Ensembl" id="ENSAMET00000050081.1">
    <property type="protein sequence ID" value="ENSAMEP00000035719.1"/>
    <property type="gene ID" value="ENSAMEG00000029177.1"/>
</dbReference>
<keyword evidence="5" id="KW-0472">Membrane</keyword>
<evidence type="ECO:0000256" key="4">
    <source>
        <dbReference type="ARBA" id="ARBA00022859"/>
    </source>
</evidence>
<dbReference type="InterPro" id="IPR052051">
    <property type="entry name" value="TCR_complex_component"/>
</dbReference>
<dbReference type="SMART" id="SM00406">
    <property type="entry name" value="IGv"/>
    <property type="match status" value="1"/>
</dbReference>
<dbReference type="InterPro" id="IPR015370">
    <property type="entry name" value="TCR_alpha_C"/>
</dbReference>
<dbReference type="InterPro" id="IPR036179">
    <property type="entry name" value="Ig-like_dom_sf"/>
</dbReference>
<evidence type="ECO:0000256" key="7">
    <source>
        <dbReference type="ARBA" id="ARBA00023180"/>
    </source>
</evidence>
<dbReference type="CDD" id="cd07688">
    <property type="entry name" value="IgC_TCR_alpha"/>
    <property type="match status" value="1"/>
</dbReference>
<keyword evidence="6" id="KW-1015">Disulfide bond</keyword>
<name>A0A7N5K6P2_AILME</name>
<evidence type="ECO:0000256" key="2">
    <source>
        <dbReference type="ARBA" id="ARBA00022475"/>
    </source>
</evidence>
<dbReference type="Proteomes" id="UP000008912">
    <property type="component" value="Unassembled WGS sequence"/>
</dbReference>
<feature type="domain" description="Ig-like" evidence="8">
    <location>
        <begin position="41"/>
        <end position="157"/>
    </location>
</feature>
<evidence type="ECO:0000313" key="10">
    <source>
        <dbReference type="Proteomes" id="UP000008912"/>
    </source>
</evidence>
<keyword evidence="10" id="KW-1185">Reference proteome</keyword>
<protein>
    <recommendedName>
        <fullName evidence="8">Ig-like domain-containing protein</fullName>
    </recommendedName>
</protein>
<dbReference type="Gene3D" id="2.60.40.10">
    <property type="entry name" value="Immunoglobulins"/>
    <property type="match status" value="2"/>
</dbReference>
<dbReference type="Pfam" id="PF09291">
    <property type="entry name" value="DUF1968"/>
    <property type="match status" value="1"/>
</dbReference>
<dbReference type="SUPFAM" id="SSF48726">
    <property type="entry name" value="Immunoglobulin"/>
    <property type="match status" value="2"/>
</dbReference>
<reference evidence="9" key="2">
    <citation type="submission" date="2025-08" db="UniProtKB">
        <authorList>
            <consortium name="Ensembl"/>
        </authorList>
    </citation>
    <scope>IDENTIFICATION</scope>
</reference>
<evidence type="ECO:0000256" key="1">
    <source>
        <dbReference type="ARBA" id="ARBA00004236"/>
    </source>
</evidence>
<dbReference type="PANTHER" id="PTHR19433">
    <property type="entry name" value="T-CELL RECEPTOR ALPHA CHAIN V REGION-RELATED"/>
    <property type="match status" value="1"/>
</dbReference>
<evidence type="ECO:0000256" key="5">
    <source>
        <dbReference type="ARBA" id="ARBA00023136"/>
    </source>
</evidence>
<dbReference type="SMART" id="SM00409">
    <property type="entry name" value="IG"/>
    <property type="match status" value="1"/>
</dbReference>
<dbReference type="GO" id="GO:0009617">
    <property type="term" value="P:response to bacterium"/>
    <property type="evidence" value="ECO:0007669"/>
    <property type="project" value="TreeGrafter"/>
</dbReference>
<keyword evidence="7" id="KW-0325">Glycoprotein</keyword>
<keyword evidence="2" id="KW-1003">Cell membrane</keyword>
<dbReference type="InterPro" id="IPR013783">
    <property type="entry name" value="Ig-like_fold"/>
</dbReference>
<keyword evidence="4" id="KW-0391">Immunity</keyword>
<dbReference type="GO" id="GO:0002376">
    <property type="term" value="P:immune system process"/>
    <property type="evidence" value="ECO:0007669"/>
    <property type="project" value="UniProtKB-KW"/>
</dbReference>
<dbReference type="InterPro" id="IPR013106">
    <property type="entry name" value="Ig_V-set"/>
</dbReference>
<evidence type="ECO:0000313" key="9">
    <source>
        <dbReference type="Ensembl" id="ENSAMEP00000035719.1"/>
    </source>
</evidence>
<accession>A0A7N5K6P2</accession>
<comment type="subcellular location">
    <subcellularLocation>
        <location evidence="1">Cell membrane</location>
    </subcellularLocation>
</comment>
<dbReference type="InParanoid" id="A0A7N5K6P2"/>
<evidence type="ECO:0000259" key="8">
    <source>
        <dbReference type="PROSITE" id="PS50835"/>
    </source>
</evidence>
<dbReference type="GO" id="GO:0005886">
    <property type="term" value="C:plasma membrane"/>
    <property type="evidence" value="ECO:0007669"/>
    <property type="project" value="UniProtKB-SubCell"/>
</dbReference>
<organism evidence="9 10">
    <name type="scientific">Ailuropoda melanoleuca</name>
    <name type="common">Giant panda</name>
    <dbReference type="NCBI Taxonomy" id="9646"/>
    <lineage>
        <taxon>Eukaryota</taxon>
        <taxon>Metazoa</taxon>
        <taxon>Chordata</taxon>
        <taxon>Craniata</taxon>
        <taxon>Vertebrata</taxon>
        <taxon>Euteleostomi</taxon>
        <taxon>Mammalia</taxon>
        <taxon>Eutheria</taxon>
        <taxon>Laurasiatheria</taxon>
        <taxon>Carnivora</taxon>
        <taxon>Caniformia</taxon>
        <taxon>Ursidae</taxon>
        <taxon>Ailuropoda</taxon>
    </lineage>
</organism>
<reference evidence="9" key="3">
    <citation type="submission" date="2025-09" db="UniProtKB">
        <authorList>
            <consortium name="Ensembl"/>
        </authorList>
    </citation>
    <scope>IDENTIFICATION</scope>
</reference>